<proteinExistence type="predicted"/>
<dbReference type="GO" id="GO:0016020">
    <property type="term" value="C:membrane"/>
    <property type="evidence" value="ECO:0007669"/>
    <property type="project" value="InterPro"/>
</dbReference>
<dbReference type="CDD" id="cd03467">
    <property type="entry name" value="Rieske"/>
    <property type="match status" value="1"/>
</dbReference>
<evidence type="ECO:0000256" key="3">
    <source>
        <dbReference type="ARBA" id="ARBA00023004"/>
    </source>
</evidence>
<evidence type="ECO:0000256" key="4">
    <source>
        <dbReference type="ARBA" id="ARBA00023014"/>
    </source>
</evidence>
<keyword evidence="4" id="KW-0411">Iron-sulfur</keyword>
<reference evidence="9" key="1">
    <citation type="submission" date="2018-05" db="EMBL/GenBank/DDBJ databases">
        <authorList>
            <person name="Nie L."/>
        </authorList>
    </citation>
    <scope>NUCLEOTIDE SEQUENCE [LARGE SCALE GENOMIC DNA]</scope>
    <source>
        <strain evidence="9">NL</strain>
    </source>
</reference>
<dbReference type="EMBL" id="QHKM01000013">
    <property type="protein sequence ID" value="RAK62568.1"/>
    <property type="molecule type" value="Genomic_DNA"/>
</dbReference>
<evidence type="ECO:0000313" key="9">
    <source>
        <dbReference type="Proteomes" id="UP000248553"/>
    </source>
</evidence>
<evidence type="ECO:0000256" key="2">
    <source>
        <dbReference type="ARBA" id="ARBA00022723"/>
    </source>
</evidence>
<dbReference type="GO" id="GO:0051537">
    <property type="term" value="F:2 iron, 2 sulfur cluster binding"/>
    <property type="evidence" value="ECO:0007669"/>
    <property type="project" value="UniProtKB-KW"/>
</dbReference>
<dbReference type="AlphaFoldDB" id="A0A328BBV8"/>
<keyword evidence="2" id="KW-0479">Metal-binding</keyword>
<keyword evidence="1" id="KW-0001">2Fe-2S</keyword>
<dbReference type="Gene3D" id="2.102.10.10">
    <property type="entry name" value="Rieske [2Fe-2S] iron-sulphur domain"/>
    <property type="match status" value="1"/>
</dbReference>
<gene>
    <name evidence="8" type="ORF">DLM85_23045</name>
</gene>
<evidence type="ECO:0000313" key="8">
    <source>
        <dbReference type="EMBL" id="RAK62568.1"/>
    </source>
</evidence>
<sequence>MTSLMDRRDFVRRGCAACVGATLLAPLLQGCAATRYATGTLNRDGLLLEVSEFLAPDGALRPYVVVRNEALHFPICVFRFSDTEYAALWMQCAHLGAELQVSGQALQCPAHGSEYDNRGVVTNGPADQNLRRFPVQVAAQHLFIDLRATS</sequence>
<evidence type="ECO:0000259" key="7">
    <source>
        <dbReference type="PROSITE" id="PS51296"/>
    </source>
</evidence>
<comment type="caution">
    <text evidence="8">The sequence shown here is derived from an EMBL/GenBank/DDBJ whole genome shotgun (WGS) entry which is preliminary data.</text>
</comment>
<dbReference type="Proteomes" id="UP000248553">
    <property type="component" value="Unassembled WGS sequence"/>
</dbReference>
<dbReference type="InterPro" id="IPR005805">
    <property type="entry name" value="Rieske_Fe-S_prot_C"/>
</dbReference>
<dbReference type="OrthoDB" id="1201186at2"/>
<dbReference type="GO" id="GO:0046872">
    <property type="term" value="F:metal ion binding"/>
    <property type="evidence" value="ECO:0007669"/>
    <property type="project" value="UniProtKB-KW"/>
</dbReference>
<keyword evidence="9" id="KW-1185">Reference proteome</keyword>
<dbReference type="SUPFAM" id="SSF50022">
    <property type="entry name" value="ISP domain"/>
    <property type="match status" value="1"/>
</dbReference>
<evidence type="ECO:0000256" key="1">
    <source>
        <dbReference type="ARBA" id="ARBA00022714"/>
    </source>
</evidence>
<dbReference type="Pfam" id="PF00355">
    <property type="entry name" value="Rieske"/>
    <property type="match status" value="1"/>
</dbReference>
<keyword evidence="3" id="KW-0408">Iron</keyword>
<feature type="domain" description="Rieske" evidence="7">
    <location>
        <begin position="52"/>
        <end position="144"/>
    </location>
</feature>
<accession>A0A328BBV8</accession>
<dbReference type="PROSITE" id="PS51257">
    <property type="entry name" value="PROKAR_LIPOPROTEIN"/>
    <property type="match status" value="1"/>
</dbReference>
<dbReference type="InterPro" id="IPR014349">
    <property type="entry name" value="Rieske_Fe-S_prot"/>
</dbReference>
<evidence type="ECO:0000256" key="6">
    <source>
        <dbReference type="ARBA" id="ARBA00034078"/>
    </source>
</evidence>
<keyword evidence="5" id="KW-1015">Disulfide bond</keyword>
<dbReference type="PROSITE" id="PS51296">
    <property type="entry name" value="RIESKE"/>
    <property type="match status" value="1"/>
</dbReference>
<evidence type="ECO:0000256" key="5">
    <source>
        <dbReference type="ARBA" id="ARBA00023157"/>
    </source>
</evidence>
<organism evidence="8 9">
    <name type="scientific">Hymenobacter edaphi</name>
    <dbReference type="NCBI Taxonomy" id="2211146"/>
    <lineage>
        <taxon>Bacteria</taxon>
        <taxon>Pseudomonadati</taxon>
        <taxon>Bacteroidota</taxon>
        <taxon>Cytophagia</taxon>
        <taxon>Cytophagales</taxon>
        <taxon>Hymenobacteraceae</taxon>
        <taxon>Hymenobacter</taxon>
    </lineage>
</organism>
<dbReference type="PANTHER" id="PTHR10134">
    <property type="entry name" value="CYTOCHROME B-C1 COMPLEX SUBUNIT RIESKE, MITOCHONDRIAL"/>
    <property type="match status" value="1"/>
</dbReference>
<comment type="cofactor">
    <cofactor evidence="6">
        <name>[2Fe-2S] cluster</name>
        <dbReference type="ChEBI" id="CHEBI:190135"/>
    </cofactor>
</comment>
<dbReference type="InterPro" id="IPR036922">
    <property type="entry name" value="Rieske_2Fe-2S_sf"/>
</dbReference>
<dbReference type="PRINTS" id="PR00162">
    <property type="entry name" value="RIESKE"/>
</dbReference>
<name>A0A328BBV8_9BACT</name>
<protein>
    <recommendedName>
        <fullName evidence="7">Rieske domain-containing protein</fullName>
    </recommendedName>
</protein>
<dbReference type="InterPro" id="IPR017941">
    <property type="entry name" value="Rieske_2Fe-2S"/>
</dbReference>